<keyword evidence="2" id="KW-0325">Glycoprotein</keyword>
<keyword evidence="1" id="KW-1015">Disulfide bond</keyword>
<dbReference type="InterPro" id="IPR050780">
    <property type="entry name" value="Mucin_vWF_Thrombospondin_sf"/>
</dbReference>
<protein>
    <submittedName>
        <fullName evidence="7">IgGFc-binding protein-like</fullName>
    </submittedName>
    <submittedName>
        <fullName evidence="5">von Willebrand type d domain protein-like m7</fullName>
    </submittedName>
</protein>
<evidence type="ECO:0000256" key="3">
    <source>
        <dbReference type="SAM" id="SignalP"/>
    </source>
</evidence>
<dbReference type="Pfam" id="PF00094">
    <property type="entry name" value="VWD"/>
    <property type="match status" value="1"/>
</dbReference>
<keyword evidence="3" id="KW-0732">Signal</keyword>
<dbReference type="AlphaFoldDB" id="A0A0U2US31"/>
<sequence>MMLLLVVITIILGCTVNASPRHIRQIDSTNVVSVTRFAKYDVVVTHTRLGDCSYKIEFIRADTTTSVLAQDIIIHWAIDDSVYLLEVPVVTGSTTIEAGKQSAEILWTPPNGFVPPYDVTGVTQITNDEGGTVDQHQIDDGVCTPGSTRGDPHMRSFDGHGYSFQGLCWYTLAKHCTENPDFEVTAEFAPRPSSGDELKTRAVRLNVTVGDERLSMDTTNEVLVNDVPLWAAKLNGSPVNFEIITDPAMVGVKIERFNMDILWEGRKHAFSAVVSHPDYHGNICGLLGNADGDPLNDFQKPDGTRTTHVNEFGESWKVNEKTCEY</sequence>
<dbReference type="Proteomes" id="UP000694865">
    <property type="component" value="Unplaced"/>
</dbReference>
<reference evidence="7" key="2">
    <citation type="submission" date="2025-05" db="UniProtKB">
        <authorList>
            <consortium name="RefSeq"/>
        </authorList>
    </citation>
    <scope>IDENTIFICATION</scope>
    <source>
        <tissue evidence="7">Testes</tissue>
    </source>
</reference>
<gene>
    <name evidence="7" type="primary">LOC100376716</name>
</gene>
<evidence type="ECO:0000259" key="4">
    <source>
        <dbReference type="PROSITE" id="PS51233"/>
    </source>
</evidence>
<evidence type="ECO:0000313" key="6">
    <source>
        <dbReference type="Proteomes" id="UP000694865"/>
    </source>
</evidence>
<keyword evidence="6" id="KW-1185">Reference proteome</keyword>
<feature type="chain" id="PRO_5006832719" evidence="3">
    <location>
        <begin position="19"/>
        <end position="325"/>
    </location>
</feature>
<dbReference type="PANTHER" id="PTHR11339">
    <property type="entry name" value="EXTRACELLULAR MATRIX GLYCOPROTEIN RELATED"/>
    <property type="match status" value="1"/>
</dbReference>
<accession>A0A0U2US31</accession>
<evidence type="ECO:0000256" key="1">
    <source>
        <dbReference type="ARBA" id="ARBA00023157"/>
    </source>
</evidence>
<dbReference type="PROSITE" id="PS51233">
    <property type="entry name" value="VWFD"/>
    <property type="match status" value="1"/>
</dbReference>
<dbReference type="SMART" id="SM00216">
    <property type="entry name" value="VWD"/>
    <property type="match status" value="1"/>
</dbReference>
<dbReference type="EMBL" id="KT876116">
    <property type="protein sequence ID" value="ALR88614.1"/>
    <property type="molecule type" value="mRNA"/>
</dbReference>
<evidence type="ECO:0000256" key="2">
    <source>
        <dbReference type="ARBA" id="ARBA00023180"/>
    </source>
</evidence>
<dbReference type="RefSeq" id="XP_002733605.1">
    <property type="nucleotide sequence ID" value="XM_002733559.1"/>
</dbReference>
<dbReference type="GO" id="GO:0031012">
    <property type="term" value="C:extracellular matrix"/>
    <property type="evidence" value="ECO:0007669"/>
    <property type="project" value="TreeGrafter"/>
</dbReference>
<evidence type="ECO:0000313" key="7">
    <source>
        <dbReference type="RefSeq" id="XP_002733605.1"/>
    </source>
</evidence>
<feature type="domain" description="VWFD" evidence="4">
    <location>
        <begin position="144"/>
        <end position="324"/>
    </location>
</feature>
<dbReference type="OrthoDB" id="5956066at2759"/>
<evidence type="ECO:0000313" key="5">
    <source>
        <dbReference type="EMBL" id="ALR88614.1"/>
    </source>
</evidence>
<reference evidence="5" key="1">
    <citation type="journal article" date="2015" name="Nature">
        <title>Hemichordate genomes and deuterostome origins.</title>
        <authorList>
            <person name="Simakov O."/>
            <person name="Kawashima T."/>
            <person name="Marletaz F."/>
            <person name="Jenkins J."/>
            <person name="Koyanagi R."/>
            <person name="Mitros T."/>
            <person name="Hisata K."/>
            <person name="Bredeson J."/>
            <person name="Shoguchi E."/>
            <person name="Gyoja F."/>
            <person name="Yue J.X."/>
            <person name="Chen Y.C."/>
            <person name="Freeman R.M.Jr."/>
            <person name="Sasaki A."/>
            <person name="Hikosaka-Katayama T."/>
            <person name="Sato A."/>
            <person name="Fujie M."/>
            <person name="Baughman K.W."/>
            <person name="Levine J."/>
            <person name="Gonzalez P."/>
            <person name="Cameron C."/>
            <person name="Fritzenwanker J.H."/>
            <person name="Pani A.M."/>
            <person name="Goto H."/>
            <person name="Kanda M."/>
            <person name="Arakaki N."/>
            <person name="Yamasaki S."/>
            <person name="Qu J."/>
            <person name="Cree A."/>
            <person name="Ding Y."/>
            <person name="Dinh H.H."/>
            <person name="Dugan S."/>
            <person name="Holder M."/>
            <person name="Jhangiani S.N."/>
            <person name="Kovar C.L."/>
            <person name="Lee S.L."/>
            <person name="Lewis L.R."/>
            <person name="Morton D."/>
            <person name="Nazareth L.V."/>
            <person name="Okwuonu G."/>
            <person name="Santibanez J."/>
            <person name="Chen R."/>
            <person name="Richards S."/>
            <person name="Muzny D.M."/>
            <person name="Gillis A."/>
            <person name="Peshkin L."/>
            <person name="Wu M."/>
            <person name="Humphreys T."/>
            <person name="Su Y.H."/>
            <person name="Putnam N.H."/>
            <person name="Schmutz J."/>
            <person name="Fujiyama A."/>
            <person name="Yu J.K."/>
            <person name="Tagawa K."/>
            <person name="Worley K.C."/>
            <person name="Gibbs R.A."/>
            <person name="Kirschner M.W."/>
            <person name="Lowe C.J."/>
            <person name="Satoh N."/>
            <person name="Rokhsar D.S."/>
            <person name="Gerhart J."/>
        </authorList>
    </citation>
    <scope>NUCLEOTIDE SEQUENCE</scope>
</reference>
<proteinExistence type="evidence at transcript level"/>
<dbReference type="KEGG" id="sko:100376716"/>
<dbReference type="GO" id="GO:0005615">
    <property type="term" value="C:extracellular space"/>
    <property type="evidence" value="ECO:0007669"/>
    <property type="project" value="TreeGrafter"/>
</dbReference>
<organism evidence="5">
    <name type="scientific">Saccoglossus kowalevskii</name>
    <name type="common">Acorn worm</name>
    <dbReference type="NCBI Taxonomy" id="10224"/>
    <lineage>
        <taxon>Eukaryota</taxon>
        <taxon>Metazoa</taxon>
        <taxon>Hemichordata</taxon>
        <taxon>Enteropneusta</taxon>
        <taxon>Harrimaniidae</taxon>
        <taxon>Saccoglossus</taxon>
    </lineage>
</organism>
<dbReference type="PANTHER" id="PTHR11339:SF413">
    <property type="entry name" value="TECTORIN ALPHA"/>
    <property type="match status" value="1"/>
</dbReference>
<dbReference type="InterPro" id="IPR001846">
    <property type="entry name" value="VWF_type-D"/>
</dbReference>
<name>A0A0U2US31_SACKO</name>
<feature type="signal peptide" evidence="3">
    <location>
        <begin position="1"/>
        <end position="18"/>
    </location>
</feature>
<dbReference type="GeneID" id="100376716"/>